<evidence type="ECO:0000256" key="1">
    <source>
        <dbReference type="SAM" id="MobiDB-lite"/>
    </source>
</evidence>
<name>A0A9N7USA7_PLEPL</name>
<keyword evidence="3" id="KW-1185">Reference proteome</keyword>
<sequence length="280" mass="30311">MSPRACGREQCGDTPAVFTNHKMTFGVLRGHSHLIQRARVQRRARRPKTDRLLQNGWMQRWEGGGGEGGEVNEIPMRCQGVLAVLLWDGGQPRLCQYAAPPAVLAPAKSAQDAGGGRRRATGRKVRRREVEERKKTYERTGGKNKGRQNAPASITGQTHAASAASDVRAAAEKGNNPRHGPHVSTYLPLRGSLPLGSAIKSKAPKPACYGDPCLSAQFRGALVISVQPLRATHRSRDAALVFGWKRDTVWATSARAGRPHGLFHISGEGLAEEIDSGRAQ</sequence>
<feature type="compositionally biased region" description="Polar residues" evidence="1">
    <location>
        <begin position="150"/>
        <end position="159"/>
    </location>
</feature>
<dbReference type="AlphaFoldDB" id="A0A9N7USA7"/>
<gene>
    <name evidence="2" type="ORF">PLEPLA_LOCUS23494</name>
</gene>
<dbReference type="Proteomes" id="UP001153269">
    <property type="component" value="Unassembled WGS sequence"/>
</dbReference>
<organism evidence="2 3">
    <name type="scientific">Pleuronectes platessa</name>
    <name type="common">European plaice</name>
    <dbReference type="NCBI Taxonomy" id="8262"/>
    <lineage>
        <taxon>Eukaryota</taxon>
        <taxon>Metazoa</taxon>
        <taxon>Chordata</taxon>
        <taxon>Craniata</taxon>
        <taxon>Vertebrata</taxon>
        <taxon>Euteleostomi</taxon>
        <taxon>Actinopterygii</taxon>
        <taxon>Neopterygii</taxon>
        <taxon>Teleostei</taxon>
        <taxon>Neoteleostei</taxon>
        <taxon>Acanthomorphata</taxon>
        <taxon>Carangaria</taxon>
        <taxon>Pleuronectiformes</taxon>
        <taxon>Pleuronectoidei</taxon>
        <taxon>Pleuronectidae</taxon>
        <taxon>Pleuronectes</taxon>
    </lineage>
</organism>
<evidence type="ECO:0000313" key="3">
    <source>
        <dbReference type="Proteomes" id="UP001153269"/>
    </source>
</evidence>
<feature type="compositionally biased region" description="Basic and acidic residues" evidence="1">
    <location>
        <begin position="128"/>
        <end position="141"/>
    </location>
</feature>
<dbReference type="EMBL" id="CADEAL010001772">
    <property type="protein sequence ID" value="CAB1435419.1"/>
    <property type="molecule type" value="Genomic_DNA"/>
</dbReference>
<reference evidence="2" key="1">
    <citation type="submission" date="2020-03" db="EMBL/GenBank/DDBJ databases">
        <authorList>
            <person name="Weist P."/>
        </authorList>
    </citation>
    <scope>NUCLEOTIDE SEQUENCE</scope>
</reference>
<proteinExistence type="predicted"/>
<comment type="caution">
    <text evidence="2">The sequence shown here is derived from an EMBL/GenBank/DDBJ whole genome shotgun (WGS) entry which is preliminary data.</text>
</comment>
<feature type="region of interest" description="Disordered" evidence="1">
    <location>
        <begin position="105"/>
        <end position="187"/>
    </location>
</feature>
<feature type="compositionally biased region" description="Basic residues" evidence="1">
    <location>
        <begin position="116"/>
        <end position="127"/>
    </location>
</feature>
<evidence type="ECO:0000313" key="2">
    <source>
        <dbReference type="EMBL" id="CAB1435419.1"/>
    </source>
</evidence>
<protein>
    <submittedName>
        <fullName evidence="2">Uncharacterized protein</fullName>
    </submittedName>
</protein>
<accession>A0A9N7USA7</accession>